<dbReference type="PROSITE" id="PS00623">
    <property type="entry name" value="GMC_OXRED_1"/>
    <property type="match status" value="1"/>
</dbReference>
<dbReference type="Gene3D" id="3.30.560.10">
    <property type="entry name" value="Glucose Oxidase, domain 3"/>
    <property type="match status" value="1"/>
</dbReference>
<evidence type="ECO:0000313" key="10">
    <source>
        <dbReference type="EMBL" id="VDI45438.1"/>
    </source>
</evidence>
<evidence type="ECO:0000256" key="1">
    <source>
        <dbReference type="ARBA" id="ARBA00001974"/>
    </source>
</evidence>
<comment type="similarity">
    <text evidence="2 6">Belongs to the GMC oxidoreductase family.</text>
</comment>
<comment type="pathway">
    <text evidence="7">Amine and polyamine biosynthesis; betaine biosynthesis via choline pathway; betaine aldehyde from choline (cytochrome c reductase route): step 1/1.</text>
</comment>
<comment type="cofactor">
    <cofactor evidence="1">
        <name>FAD</name>
        <dbReference type="ChEBI" id="CHEBI:57692"/>
    </cofactor>
</comment>
<comment type="caution">
    <text evidence="10">The sequence shown here is derived from an EMBL/GenBank/DDBJ whole genome shotgun (WGS) entry which is preliminary data.</text>
</comment>
<dbReference type="GO" id="GO:0005743">
    <property type="term" value="C:mitochondrial inner membrane"/>
    <property type="evidence" value="ECO:0007669"/>
    <property type="project" value="TreeGrafter"/>
</dbReference>
<proteinExistence type="inferred from homology"/>
<organism evidence="10 11">
    <name type="scientific">Mytilus galloprovincialis</name>
    <name type="common">Mediterranean mussel</name>
    <dbReference type="NCBI Taxonomy" id="29158"/>
    <lineage>
        <taxon>Eukaryota</taxon>
        <taxon>Metazoa</taxon>
        <taxon>Spiralia</taxon>
        <taxon>Lophotrochozoa</taxon>
        <taxon>Mollusca</taxon>
        <taxon>Bivalvia</taxon>
        <taxon>Autobranchia</taxon>
        <taxon>Pteriomorphia</taxon>
        <taxon>Mytilida</taxon>
        <taxon>Mytiloidea</taxon>
        <taxon>Mytilidae</taxon>
        <taxon>Mytilinae</taxon>
        <taxon>Mytilus</taxon>
    </lineage>
</organism>
<evidence type="ECO:0000256" key="3">
    <source>
        <dbReference type="ARBA" id="ARBA00022630"/>
    </source>
</evidence>
<dbReference type="NCBIfam" id="TIGR01810">
    <property type="entry name" value="betA"/>
    <property type="match status" value="1"/>
</dbReference>
<dbReference type="SFLD" id="SFLDG01129">
    <property type="entry name" value="C1.5:_HAD__Beta-PGM__Phosphata"/>
    <property type="match status" value="1"/>
</dbReference>
<reference evidence="10" key="1">
    <citation type="submission" date="2018-11" db="EMBL/GenBank/DDBJ databases">
        <authorList>
            <person name="Alioto T."/>
            <person name="Alioto T."/>
        </authorList>
    </citation>
    <scope>NUCLEOTIDE SEQUENCE</scope>
</reference>
<sequence length="895" mass="100523">MLFHRRLLGFSKCIKKDICSNRGQNVIPRMLLNEWCNKLSHRGISTGKRLTDTELVIFDKDGTIICFHTMWAPWSRELAVKVQKATGLSIDDKIYKTIGFCPVSDKMLPGLFAEGTALHSKIELAKVLNSHGVPEQESMKIIENIWTEGEHKKYLKAVGNPKWVFETLIDHGIKVAVCTSDNREGTEAVLTELDLDRYISRLMCGNDHDSVPKPAPDNALRICKELNVDPLKTVMVGDTKADVQMSQNADLGLMIGVLSGVGKKEDLHGSDHVIDDIDGIFPLIMNIPEKDKNRYVHHVKENRFSDLNVIRKQKFSTYARNYPIGLSNPFSKLSSKKYSTHSGSNTYDYVIVGAGSAGCVLANRLSENKDNSVLLLEAGPKDNSWKIHMPAALMYNLYDDKYNWYYNTEPEPGTNNRVMYWPRGRVWGGSSSLNAMVYIRGNALDYDNWETLGAESWSYSDCLPYFRKSQCHQLGGNDYRGGKGPLNVSRGTSKNPLFQAFIDAGMQAGYPLTDDMNGYQQEGVGWMDMTIHYGKRWSTASAYLRPVLRRGNLTTEVEAFTKRILFEKQRAVGIEYEHNGESRKVYANKEVILSAGAINSPQLLMLSGVGNADDLRKLDIPVVQHLPGVGQNLQDHLDVRVQYELTQPISLYKYQWKYPINMITAGLQWFSTYSGDAATAHFESGGFIRSKPGVTHPDIQFHFVPTGVDDHGRKMLDRHACQMHVGTMRPTSRGHVSLKTKNFKDHPKIVANYLSTQEDIEDMRASIRLSREIFQQKAFEPFVGDEINPGKNVQSDAEIDEYVRRTADTNYHPSCTCKMGHSSDEMAVVNSQTKVFGLEGLRVVDASIMPAMISGNLNGPTIMIAEKASDIIMGNKPLPKSEVPVFRPQTLEAQR</sequence>
<dbReference type="GO" id="GO:0050660">
    <property type="term" value="F:flavin adenine dinucleotide binding"/>
    <property type="evidence" value="ECO:0007669"/>
    <property type="project" value="InterPro"/>
</dbReference>
<dbReference type="SFLD" id="SFLDS00003">
    <property type="entry name" value="Haloacid_Dehalogenase"/>
    <property type="match status" value="1"/>
</dbReference>
<dbReference type="InterPro" id="IPR000172">
    <property type="entry name" value="GMC_OxRdtase_N"/>
</dbReference>
<evidence type="ECO:0000256" key="2">
    <source>
        <dbReference type="ARBA" id="ARBA00010790"/>
    </source>
</evidence>
<accession>A0A8B6F9T1</accession>
<dbReference type="EMBL" id="UYJE01006366">
    <property type="protein sequence ID" value="VDI45438.1"/>
    <property type="molecule type" value="Genomic_DNA"/>
</dbReference>
<dbReference type="GO" id="GO:0008812">
    <property type="term" value="F:choline dehydrogenase activity"/>
    <property type="evidence" value="ECO:0007669"/>
    <property type="project" value="UniProtKB-EC"/>
</dbReference>
<dbReference type="UniPathway" id="UPA00529">
    <property type="reaction ID" value="UER00385"/>
</dbReference>
<comment type="catalytic activity">
    <reaction evidence="7">
        <text>choline + A = betaine aldehyde + AH2</text>
        <dbReference type="Rhea" id="RHEA:17433"/>
        <dbReference type="ChEBI" id="CHEBI:13193"/>
        <dbReference type="ChEBI" id="CHEBI:15354"/>
        <dbReference type="ChEBI" id="CHEBI:15710"/>
        <dbReference type="ChEBI" id="CHEBI:17499"/>
        <dbReference type="EC" id="1.1.99.1"/>
    </reaction>
</comment>
<keyword evidence="11" id="KW-1185">Reference proteome</keyword>
<dbReference type="SUPFAM" id="SSF56784">
    <property type="entry name" value="HAD-like"/>
    <property type="match status" value="1"/>
</dbReference>
<dbReference type="AlphaFoldDB" id="A0A8B6F9T1"/>
<dbReference type="NCBIfam" id="NF002550">
    <property type="entry name" value="PRK02106.1"/>
    <property type="match status" value="1"/>
</dbReference>
<dbReference type="SUPFAM" id="SSF51905">
    <property type="entry name" value="FAD/NAD(P)-binding domain"/>
    <property type="match status" value="1"/>
</dbReference>
<evidence type="ECO:0000313" key="11">
    <source>
        <dbReference type="Proteomes" id="UP000596742"/>
    </source>
</evidence>
<dbReference type="InterPro" id="IPR007867">
    <property type="entry name" value="GMC_OxRtase_C"/>
</dbReference>
<dbReference type="InterPro" id="IPR012132">
    <property type="entry name" value="GMC_OxRdtase"/>
</dbReference>
<evidence type="ECO:0000256" key="6">
    <source>
        <dbReference type="RuleBase" id="RU003968"/>
    </source>
</evidence>
<evidence type="ECO:0000256" key="4">
    <source>
        <dbReference type="ARBA" id="ARBA00022827"/>
    </source>
</evidence>
<dbReference type="Gene3D" id="3.40.50.1000">
    <property type="entry name" value="HAD superfamily/HAD-like"/>
    <property type="match status" value="1"/>
</dbReference>
<dbReference type="InterPro" id="IPR023214">
    <property type="entry name" value="HAD_sf"/>
</dbReference>
<dbReference type="PANTHER" id="PTHR11552">
    <property type="entry name" value="GLUCOSE-METHANOL-CHOLINE GMC OXIDOREDUCTASE"/>
    <property type="match status" value="1"/>
</dbReference>
<dbReference type="SUPFAM" id="SSF54373">
    <property type="entry name" value="FAD-linked reductases, C-terminal domain"/>
    <property type="match status" value="1"/>
</dbReference>
<dbReference type="Gene3D" id="3.50.50.60">
    <property type="entry name" value="FAD/NAD(P)-binding domain"/>
    <property type="match status" value="1"/>
</dbReference>
<dbReference type="Pfam" id="PF00732">
    <property type="entry name" value="GMC_oxred_N"/>
    <property type="match status" value="1"/>
</dbReference>
<dbReference type="InterPro" id="IPR011533">
    <property type="entry name" value="BetA"/>
</dbReference>
<name>A0A8B6F9T1_MYTGA</name>
<dbReference type="Pfam" id="PF00702">
    <property type="entry name" value="Hydrolase"/>
    <property type="match status" value="1"/>
</dbReference>
<keyword evidence="4 6" id="KW-0274">FAD</keyword>
<dbReference type="GO" id="GO:0019285">
    <property type="term" value="P:glycine betaine biosynthetic process from choline"/>
    <property type="evidence" value="ECO:0007669"/>
    <property type="project" value="UniProtKB-UniPathway"/>
</dbReference>
<dbReference type="InterPro" id="IPR036188">
    <property type="entry name" value="FAD/NAD-bd_sf"/>
</dbReference>
<evidence type="ECO:0000256" key="5">
    <source>
        <dbReference type="ARBA" id="ARBA00023002"/>
    </source>
</evidence>
<gene>
    <name evidence="10" type="ORF">MGAL_10B035427</name>
</gene>
<feature type="domain" description="Glucose-methanol-choline oxidoreductase N-terminal" evidence="9">
    <location>
        <begin position="596"/>
        <end position="610"/>
    </location>
</feature>
<dbReference type="PANTHER" id="PTHR11552:SF147">
    <property type="entry name" value="CHOLINE DEHYDROGENASE, MITOCHONDRIAL"/>
    <property type="match status" value="1"/>
</dbReference>
<dbReference type="InterPro" id="IPR036412">
    <property type="entry name" value="HAD-like_sf"/>
</dbReference>
<dbReference type="PROSITE" id="PS00624">
    <property type="entry name" value="GMC_OXRED_2"/>
    <property type="match status" value="1"/>
</dbReference>
<dbReference type="EC" id="1.1.99.1" evidence="7"/>
<evidence type="ECO:0000259" key="9">
    <source>
        <dbReference type="PROSITE" id="PS00624"/>
    </source>
</evidence>
<evidence type="ECO:0000259" key="8">
    <source>
        <dbReference type="PROSITE" id="PS00623"/>
    </source>
</evidence>
<protein>
    <recommendedName>
        <fullName evidence="7">Choline dehydrogenase</fullName>
        <ecNumber evidence="7">1.1.99.1</ecNumber>
    </recommendedName>
</protein>
<dbReference type="Pfam" id="PF05199">
    <property type="entry name" value="GMC_oxred_C"/>
    <property type="match status" value="1"/>
</dbReference>
<dbReference type="Proteomes" id="UP000596742">
    <property type="component" value="Unassembled WGS sequence"/>
</dbReference>
<keyword evidence="5 10" id="KW-0560">Oxidoreductase</keyword>
<dbReference type="InterPro" id="IPR023198">
    <property type="entry name" value="PGP-like_dom2"/>
</dbReference>
<feature type="domain" description="Glucose-methanol-choline oxidoreductase N-terminal" evidence="8">
    <location>
        <begin position="424"/>
        <end position="447"/>
    </location>
</feature>
<dbReference type="OrthoDB" id="269227at2759"/>
<keyword evidence="3 6" id="KW-0285">Flavoprotein</keyword>
<dbReference type="Gene3D" id="1.10.150.240">
    <property type="entry name" value="Putative phosphatase, domain 2"/>
    <property type="match status" value="1"/>
</dbReference>
<evidence type="ECO:0000256" key="7">
    <source>
        <dbReference type="RuleBase" id="RU003969"/>
    </source>
</evidence>